<name>A0A8S1MWM7_PARPR</name>
<proteinExistence type="predicted"/>
<evidence type="ECO:0008006" key="4">
    <source>
        <dbReference type="Google" id="ProtNLM"/>
    </source>
</evidence>
<comment type="caution">
    <text evidence="2">The sequence shown here is derived from an EMBL/GenBank/DDBJ whole genome shotgun (WGS) entry which is preliminary data.</text>
</comment>
<dbReference type="AlphaFoldDB" id="A0A8S1MWM7"/>
<dbReference type="Proteomes" id="UP000688137">
    <property type="component" value="Unassembled WGS sequence"/>
</dbReference>
<evidence type="ECO:0000256" key="1">
    <source>
        <dbReference type="SAM" id="Phobius"/>
    </source>
</evidence>
<reference evidence="2" key="1">
    <citation type="submission" date="2021-01" db="EMBL/GenBank/DDBJ databases">
        <authorList>
            <consortium name="Genoscope - CEA"/>
            <person name="William W."/>
        </authorList>
    </citation>
    <scope>NUCLEOTIDE SEQUENCE</scope>
</reference>
<evidence type="ECO:0000313" key="3">
    <source>
        <dbReference type="Proteomes" id="UP000688137"/>
    </source>
</evidence>
<keyword evidence="3" id="KW-1185">Reference proteome</keyword>
<organism evidence="2 3">
    <name type="scientific">Paramecium primaurelia</name>
    <dbReference type="NCBI Taxonomy" id="5886"/>
    <lineage>
        <taxon>Eukaryota</taxon>
        <taxon>Sar</taxon>
        <taxon>Alveolata</taxon>
        <taxon>Ciliophora</taxon>
        <taxon>Intramacronucleata</taxon>
        <taxon>Oligohymenophorea</taxon>
        <taxon>Peniculida</taxon>
        <taxon>Parameciidae</taxon>
        <taxon>Paramecium</taxon>
    </lineage>
</organism>
<evidence type="ECO:0000313" key="2">
    <source>
        <dbReference type="EMBL" id="CAD8083712.1"/>
    </source>
</evidence>
<protein>
    <recommendedName>
        <fullName evidence="4">Transmembrane protein</fullName>
    </recommendedName>
</protein>
<keyword evidence="1" id="KW-0812">Transmembrane</keyword>
<sequence>MFKGEYQNGQLFILGLNLMQKQYQVNVINVDLNYIALIFVNSKIMKEFLKNANPTIRLSCNQFDNNHPFKINAQRKEKIDYEIFCVICIKGYKLMDQRFIKTCPNLFLECNILMASINVKDVKWIQNLENLLYVIINIGFYHNHQSIYVQNNNTIYTVGSPEQGLFIDYFLQFNCIGFILSHKFIFEIQYERMIWQRIFSFFIYLFQYLIFIELKLLYHILFALLLFYSQIQVFNFQSKCHQNNSHNYVSIYSQI</sequence>
<keyword evidence="1" id="KW-1133">Transmembrane helix</keyword>
<accession>A0A8S1MWM7</accession>
<keyword evidence="1" id="KW-0472">Membrane</keyword>
<gene>
    <name evidence="2" type="ORF">PPRIM_AZ9-3.1.T0700198</name>
</gene>
<feature type="transmembrane region" description="Helical" evidence="1">
    <location>
        <begin position="194"/>
        <end position="210"/>
    </location>
</feature>
<dbReference type="EMBL" id="CAJJDM010000073">
    <property type="protein sequence ID" value="CAD8083712.1"/>
    <property type="molecule type" value="Genomic_DNA"/>
</dbReference>